<keyword evidence="1" id="KW-0540">Nuclease</keyword>
<organism evidence="1 2">
    <name type="scientific">Flavobacterium soyangense</name>
    <dbReference type="NCBI Taxonomy" id="2023265"/>
    <lineage>
        <taxon>Bacteria</taxon>
        <taxon>Pseudomonadati</taxon>
        <taxon>Bacteroidota</taxon>
        <taxon>Flavobacteriia</taxon>
        <taxon>Flavobacteriales</taxon>
        <taxon>Flavobacteriaceae</taxon>
        <taxon>Flavobacterium</taxon>
    </lineage>
</organism>
<dbReference type="InterPro" id="IPR036691">
    <property type="entry name" value="Endo/exonu/phosph_ase_sf"/>
</dbReference>
<dbReference type="EMBL" id="JADHEC010000001">
    <property type="protein sequence ID" value="MBF2707170.1"/>
    <property type="molecule type" value="Genomic_DNA"/>
</dbReference>
<gene>
    <name evidence="1" type="ORF">IR213_00965</name>
</gene>
<dbReference type="GO" id="GO:0004519">
    <property type="term" value="F:endonuclease activity"/>
    <property type="evidence" value="ECO:0007669"/>
    <property type="project" value="UniProtKB-KW"/>
</dbReference>
<dbReference type="Gene3D" id="3.60.10.10">
    <property type="entry name" value="Endonuclease/exonuclease/phosphatase"/>
    <property type="match status" value="1"/>
</dbReference>
<dbReference type="SUPFAM" id="SSF56219">
    <property type="entry name" value="DNase I-like"/>
    <property type="match status" value="1"/>
</dbReference>
<reference evidence="1" key="1">
    <citation type="submission" date="2020-11" db="EMBL/GenBank/DDBJ databases">
        <title>Genome of Flavobacterium soyangense.</title>
        <authorList>
            <person name="Liu Q."/>
            <person name="Xin Y.-H."/>
        </authorList>
    </citation>
    <scope>NUCLEOTIDE SEQUENCE</scope>
    <source>
        <strain evidence="1">CGMCC 1.13493</strain>
    </source>
</reference>
<dbReference type="RefSeq" id="WP_194310439.1">
    <property type="nucleotide sequence ID" value="NZ_JADHEC010000001.1"/>
</dbReference>
<comment type="caution">
    <text evidence="1">The sequence shown here is derived from an EMBL/GenBank/DDBJ whole genome shotgun (WGS) entry which is preliminary data.</text>
</comment>
<evidence type="ECO:0000313" key="1">
    <source>
        <dbReference type="EMBL" id="MBF2707170.1"/>
    </source>
</evidence>
<dbReference type="Proteomes" id="UP000646211">
    <property type="component" value="Unassembled WGS sequence"/>
</dbReference>
<evidence type="ECO:0000313" key="2">
    <source>
        <dbReference type="Proteomes" id="UP000646211"/>
    </source>
</evidence>
<proteinExistence type="predicted"/>
<keyword evidence="1" id="KW-0255">Endonuclease</keyword>
<dbReference type="AlphaFoldDB" id="A0A930UB93"/>
<keyword evidence="2" id="KW-1185">Reference proteome</keyword>
<name>A0A930UB93_9FLAO</name>
<accession>A0A930UB93</accession>
<keyword evidence="1" id="KW-0378">Hydrolase</keyword>
<sequence length="315" mass="37463">MKIIEWNCQGAFRKKNNKILALKPDILVVTECESEVKLEFGKSTEKPNDFFWYGNGHKGIGIFSYCDYKFELLKEFNPKFSYIIPLKVSDKKSSFLLFAIWAKDNVENPEIGYITQVWLALEYYSRLLNLNSIFIGDFNSNQIWDDKHKVNYNHTAVVEFFKRNDIFSLYHEQNKVAHGQEKEHTFHMYRKIEKPYHIDYCFASSEFLKTGFDIQLCKPNEWLEHSDHVPMIIQLNKPQKKMELNNSLLDNIIHKTNKLNSLTITKFDKIINQIKTKATKYDFKQKQEEKMEIFEAMERIIEIDKHITELIKNGY</sequence>
<protein>
    <submittedName>
        <fullName evidence="1">Endonuclease/exonuclease/phosphatase family protein</fullName>
    </submittedName>
</protein>